<evidence type="ECO:0000313" key="2">
    <source>
        <dbReference type="EMBL" id="MBT0653851.1"/>
    </source>
</evidence>
<gene>
    <name evidence="2" type="ORF">KI810_12345</name>
</gene>
<protein>
    <recommendedName>
        <fullName evidence="4">DUF2147 domain-containing protein</fullName>
    </recommendedName>
</protein>
<name>A0ABS5SGY9_9BACT</name>
<evidence type="ECO:0008006" key="4">
    <source>
        <dbReference type="Google" id="ProtNLM"/>
    </source>
</evidence>
<dbReference type="Proteomes" id="UP000756860">
    <property type="component" value="Unassembled WGS sequence"/>
</dbReference>
<sequence>MNRIILFFSALAIVMSMASAAVALDKAALVGTWKLVENAMGKDGKPCPFVGKQIDFTADGKMISANMPMPFRYKVNPTPAEAEAATAKNPELKGMDIMLAMMGNSQSDWSKAPIAYGVELKGNKFTMKVSGYTPARYKKLK</sequence>
<proteinExistence type="predicted"/>
<feature type="signal peptide" evidence="1">
    <location>
        <begin position="1"/>
        <end position="20"/>
    </location>
</feature>
<keyword evidence="1" id="KW-0732">Signal</keyword>
<reference evidence="2 3" key="1">
    <citation type="submission" date="2021-05" db="EMBL/GenBank/DDBJ databases">
        <title>The draft genome of Geobacter luticola JCM 17780.</title>
        <authorList>
            <person name="Xu Z."/>
            <person name="Masuda Y."/>
            <person name="Itoh H."/>
            <person name="Senoo K."/>
        </authorList>
    </citation>
    <scope>NUCLEOTIDE SEQUENCE [LARGE SCALE GENOMIC DNA]</scope>
    <source>
        <strain evidence="2 3">JCM 17780</strain>
    </source>
</reference>
<keyword evidence="3" id="KW-1185">Reference proteome</keyword>
<accession>A0ABS5SGY9</accession>
<evidence type="ECO:0000313" key="3">
    <source>
        <dbReference type="Proteomes" id="UP000756860"/>
    </source>
</evidence>
<evidence type="ECO:0000256" key="1">
    <source>
        <dbReference type="SAM" id="SignalP"/>
    </source>
</evidence>
<organism evidence="2 3">
    <name type="scientific">Geomobilimonas luticola</name>
    <dbReference type="NCBI Taxonomy" id="1114878"/>
    <lineage>
        <taxon>Bacteria</taxon>
        <taxon>Pseudomonadati</taxon>
        <taxon>Thermodesulfobacteriota</taxon>
        <taxon>Desulfuromonadia</taxon>
        <taxon>Geobacterales</taxon>
        <taxon>Geobacteraceae</taxon>
        <taxon>Geomobilimonas</taxon>
    </lineage>
</organism>
<comment type="caution">
    <text evidence="2">The sequence shown here is derived from an EMBL/GenBank/DDBJ whole genome shotgun (WGS) entry which is preliminary data.</text>
</comment>
<dbReference type="EMBL" id="JAHCVK010000005">
    <property type="protein sequence ID" value="MBT0653851.1"/>
    <property type="molecule type" value="Genomic_DNA"/>
</dbReference>
<dbReference type="RefSeq" id="WP_214175851.1">
    <property type="nucleotide sequence ID" value="NZ_JAHCVK010000005.1"/>
</dbReference>
<feature type="chain" id="PRO_5047016075" description="DUF2147 domain-containing protein" evidence="1">
    <location>
        <begin position="21"/>
        <end position="141"/>
    </location>
</feature>